<gene>
    <name evidence="2" type="ORF">Cba03nite_18950</name>
</gene>
<keyword evidence="3" id="KW-1185">Reference proteome</keyword>
<name>A0A8J3NIM1_9ACTN</name>
<protein>
    <submittedName>
        <fullName evidence="2">Uncharacterized protein</fullName>
    </submittedName>
</protein>
<keyword evidence="1" id="KW-1133">Transmembrane helix</keyword>
<feature type="transmembrane region" description="Helical" evidence="1">
    <location>
        <begin position="104"/>
        <end position="126"/>
    </location>
</feature>
<keyword evidence="1" id="KW-0472">Membrane</keyword>
<dbReference type="EMBL" id="BONF01000010">
    <property type="protein sequence ID" value="GIF80546.1"/>
    <property type="molecule type" value="Genomic_DNA"/>
</dbReference>
<reference evidence="2 3" key="1">
    <citation type="submission" date="2021-01" db="EMBL/GenBank/DDBJ databases">
        <title>Whole genome shotgun sequence of Catellatospora bangladeshensis NBRC 107357.</title>
        <authorList>
            <person name="Komaki H."/>
            <person name="Tamura T."/>
        </authorList>
    </citation>
    <scope>NUCLEOTIDE SEQUENCE [LARGE SCALE GENOMIC DNA]</scope>
    <source>
        <strain evidence="2 3">NBRC 107357</strain>
    </source>
</reference>
<dbReference type="Proteomes" id="UP000601223">
    <property type="component" value="Unassembled WGS sequence"/>
</dbReference>
<sequence>MRDCDTFPGMDALQLAGALALVALSLVGLVIGVRDERRRHRAEVWSRHGTPRTVSIRYPRGGWSGQAPWSIALYLLWTGIVSAFLLFLVVNIAAPGPWTTTGRIALAAGAVGGLGGGVLALLSYLGTRTVDAPGVRTYGYVPCGIPATEPRLHCVLVHEAPGGEDAGRLTALPRDTAHVRLPGRAVAIQVRYDGLTRFDLAQQLAGQARRAARRG</sequence>
<evidence type="ECO:0000256" key="1">
    <source>
        <dbReference type="SAM" id="Phobius"/>
    </source>
</evidence>
<dbReference type="AlphaFoldDB" id="A0A8J3NIM1"/>
<evidence type="ECO:0000313" key="2">
    <source>
        <dbReference type="EMBL" id="GIF80546.1"/>
    </source>
</evidence>
<organism evidence="2 3">
    <name type="scientific">Catellatospora bangladeshensis</name>
    <dbReference type="NCBI Taxonomy" id="310355"/>
    <lineage>
        <taxon>Bacteria</taxon>
        <taxon>Bacillati</taxon>
        <taxon>Actinomycetota</taxon>
        <taxon>Actinomycetes</taxon>
        <taxon>Micromonosporales</taxon>
        <taxon>Micromonosporaceae</taxon>
        <taxon>Catellatospora</taxon>
    </lineage>
</organism>
<comment type="caution">
    <text evidence="2">The sequence shown here is derived from an EMBL/GenBank/DDBJ whole genome shotgun (WGS) entry which is preliminary data.</text>
</comment>
<proteinExistence type="predicted"/>
<evidence type="ECO:0000313" key="3">
    <source>
        <dbReference type="Proteomes" id="UP000601223"/>
    </source>
</evidence>
<accession>A0A8J3NIM1</accession>
<feature type="transmembrane region" description="Helical" evidence="1">
    <location>
        <begin position="71"/>
        <end position="92"/>
    </location>
</feature>
<keyword evidence="1" id="KW-0812">Transmembrane</keyword>
<feature type="transmembrane region" description="Helical" evidence="1">
    <location>
        <begin position="12"/>
        <end position="33"/>
    </location>
</feature>